<evidence type="ECO:0000259" key="1">
    <source>
        <dbReference type="Pfam" id="PF16177"/>
    </source>
</evidence>
<dbReference type="PANTHER" id="PTHR24095">
    <property type="entry name" value="ACETYL-COENZYME A SYNTHETASE"/>
    <property type="match status" value="1"/>
</dbReference>
<accession>A0A212CB51</accession>
<gene>
    <name evidence="2" type="ORF">Celaphus_00007610</name>
</gene>
<dbReference type="OrthoDB" id="9807159at2759"/>
<organism evidence="2 3">
    <name type="scientific">Cervus elaphus hippelaphus</name>
    <name type="common">European red deer</name>
    <dbReference type="NCBI Taxonomy" id="46360"/>
    <lineage>
        <taxon>Eukaryota</taxon>
        <taxon>Metazoa</taxon>
        <taxon>Chordata</taxon>
        <taxon>Craniata</taxon>
        <taxon>Vertebrata</taxon>
        <taxon>Euteleostomi</taxon>
        <taxon>Mammalia</taxon>
        <taxon>Eutheria</taxon>
        <taxon>Laurasiatheria</taxon>
        <taxon>Artiodactyla</taxon>
        <taxon>Ruminantia</taxon>
        <taxon>Pecora</taxon>
        <taxon>Cervidae</taxon>
        <taxon>Cervinae</taxon>
        <taxon>Cervus</taxon>
    </lineage>
</organism>
<keyword evidence="3" id="KW-1185">Reference proteome</keyword>
<name>A0A212CB51_CEREH</name>
<dbReference type="GO" id="GO:0005739">
    <property type="term" value="C:mitochondrion"/>
    <property type="evidence" value="ECO:0007669"/>
    <property type="project" value="TreeGrafter"/>
</dbReference>
<dbReference type="InterPro" id="IPR032387">
    <property type="entry name" value="ACAS_N"/>
</dbReference>
<evidence type="ECO:0000313" key="2">
    <source>
        <dbReference type="EMBL" id="OWK03221.1"/>
    </source>
</evidence>
<dbReference type="PANTHER" id="PTHR24095:SF110">
    <property type="entry name" value="ACETYL-COENZYME A SYNTHETASE 2-LIKE, MITOCHONDRIAL"/>
    <property type="match status" value="1"/>
</dbReference>
<comment type="caution">
    <text evidence="2">The sequence shown here is derived from an EMBL/GenBank/DDBJ whole genome shotgun (WGS) entry which is preliminary data.</text>
</comment>
<proteinExistence type="predicted"/>
<protein>
    <recommendedName>
        <fullName evidence="1">Acetyl-coenzyme A synthetase N-terminal domain-containing protein</fullName>
    </recommendedName>
</protein>
<evidence type="ECO:0000313" key="3">
    <source>
        <dbReference type="Proteomes" id="UP000242450"/>
    </source>
</evidence>
<dbReference type="AlphaFoldDB" id="A0A212CB51"/>
<dbReference type="GO" id="GO:0003987">
    <property type="term" value="F:acetate-CoA ligase activity"/>
    <property type="evidence" value="ECO:0007669"/>
    <property type="project" value="TreeGrafter"/>
</dbReference>
<dbReference type="Pfam" id="PF16177">
    <property type="entry name" value="ACAS_N"/>
    <property type="match status" value="1"/>
</dbReference>
<dbReference type="Gene3D" id="3.40.50.12780">
    <property type="entry name" value="N-terminal domain of ligase-like"/>
    <property type="match status" value="1"/>
</dbReference>
<reference evidence="2 3" key="1">
    <citation type="journal article" date="2018" name="Mol. Genet. Genomics">
        <title>The red deer Cervus elaphus genome CerEla1.0: sequencing, annotating, genes, and chromosomes.</title>
        <authorList>
            <person name="Bana N.A."/>
            <person name="Nyiri A."/>
            <person name="Nagy J."/>
            <person name="Frank K."/>
            <person name="Nagy T."/>
            <person name="Steger V."/>
            <person name="Schiller M."/>
            <person name="Lakatos P."/>
            <person name="Sugar L."/>
            <person name="Horn P."/>
            <person name="Barta E."/>
            <person name="Orosz L."/>
        </authorList>
    </citation>
    <scope>NUCLEOTIDE SEQUENCE [LARGE SCALE GENOMIC DNA]</scope>
    <source>
        <strain evidence="2">Hungarian</strain>
    </source>
</reference>
<dbReference type="GO" id="GO:0006085">
    <property type="term" value="P:acetyl-CoA biosynthetic process"/>
    <property type="evidence" value="ECO:0007669"/>
    <property type="project" value="TreeGrafter"/>
</dbReference>
<dbReference type="Proteomes" id="UP000242450">
    <property type="component" value="Chromosome 23"/>
</dbReference>
<dbReference type="InterPro" id="IPR042099">
    <property type="entry name" value="ANL_N_sf"/>
</dbReference>
<dbReference type="SUPFAM" id="SSF56801">
    <property type="entry name" value="Acetyl-CoA synthetase-like"/>
    <property type="match status" value="1"/>
</dbReference>
<feature type="domain" description="Acetyl-coenzyme A synthetase N-terminal" evidence="1">
    <location>
        <begin position="10"/>
        <end position="66"/>
    </location>
</feature>
<dbReference type="EMBL" id="MKHE01000023">
    <property type="protein sequence ID" value="OWK03221.1"/>
    <property type="molecule type" value="Genomic_DNA"/>
</dbReference>
<sequence length="116" mass="12733">MDLTAPPGSYQERIALAAREPAAFWGPLARDALVWDTPYHTVSDCDFRSGRISWFLGGQLNVSVNCLDQHVQKSPESIALIWERDEPGTEVKITYSAGWCQFPGASCPPGRGHGES</sequence>